<dbReference type="InterPro" id="IPR050364">
    <property type="entry name" value="Cytochrome_P450_fung"/>
</dbReference>
<dbReference type="GO" id="GO:0005506">
    <property type="term" value="F:iron ion binding"/>
    <property type="evidence" value="ECO:0007669"/>
    <property type="project" value="InterPro"/>
</dbReference>
<comment type="cofactor">
    <cofactor evidence="5">
        <name>heme</name>
        <dbReference type="ChEBI" id="CHEBI:30413"/>
    </cofactor>
</comment>
<keyword evidence="2 5" id="KW-0479">Metal-binding</keyword>
<sequence>MDFFWDRSGSLSALTWLSAPIFLALVLLYVYSVSTDVPKIKGIPELPGALPFVGNLHQHAGASGVNDSRLWSEWSKKLGSDLLQVRFGRSRVVIANSYDLVKEIFITNGNLTSTRPKQHIFEKYVGYDLGSHSLDANFKPQRMAGMKALKASQWPSFYPGLDREGDRMVVNLAEEGDYGRKAVNPLKMLQIVAMNLAFQITFGVRFDNAADPWLREYIDNAMIITTVRGASNTWSDFVPLLRLHPKFHRMGKIGQAASEKRSMMVMKLLEDLKARLAAGDQADCVAASVLQDRENNLTLPNAIKCCTSMLQGSTESLPSHLCGGLGGLVSPEGEEIQQKAYADIMETYPNGDAAKHAFDEEKVPYVVALYKEILRNYTVLPFSLPHSAASDVRLKSGIVIPQGTRLYMNSEAANHDEAIYGPTSAIFDPERWLASKVEGVGHCAYGLGSRICPAWSITNRMMYGLLMRMILAFEIRMDPDDPPPPSYETFGANPEGALNSPKPFKVYFVPRDENELRNFVQKTKAQTSEPKAASLQT</sequence>
<dbReference type="InterPro" id="IPR001128">
    <property type="entry name" value="Cyt_P450"/>
</dbReference>
<dbReference type="InterPro" id="IPR036396">
    <property type="entry name" value="Cyt_P450_sf"/>
</dbReference>
<dbReference type="Pfam" id="PF00067">
    <property type="entry name" value="p450"/>
    <property type="match status" value="1"/>
</dbReference>
<comment type="caution">
    <text evidence="7">The sequence shown here is derived from an EMBL/GenBank/DDBJ whole genome shotgun (WGS) entry which is preliminary data.</text>
</comment>
<keyword evidence="6" id="KW-0472">Membrane</keyword>
<feature type="transmembrane region" description="Helical" evidence="6">
    <location>
        <begin position="12"/>
        <end position="31"/>
    </location>
</feature>
<dbReference type="PRINTS" id="PR00463">
    <property type="entry name" value="EP450I"/>
</dbReference>
<feature type="binding site" description="axial binding residue" evidence="5">
    <location>
        <position position="452"/>
    </location>
    <ligand>
        <name>heme</name>
        <dbReference type="ChEBI" id="CHEBI:30413"/>
    </ligand>
    <ligandPart>
        <name>Fe</name>
        <dbReference type="ChEBI" id="CHEBI:18248"/>
    </ligandPart>
</feature>
<evidence type="ECO:0000313" key="8">
    <source>
        <dbReference type="Proteomes" id="UP001316803"/>
    </source>
</evidence>
<dbReference type="InterPro" id="IPR002401">
    <property type="entry name" value="Cyt_P450_E_grp-I"/>
</dbReference>
<name>A0AAN8ESF5_9EURO</name>
<dbReference type="Gene3D" id="1.10.630.10">
    <property type="entry name" value="Cytochrome P450"/>
    <property type="match status" value="1"/>
</dbReference>
<keyword evidence="4 5" id="KW-0408">Iron</keyword>
<organism evidence="7 8">
    <name type="scientific">Knufia fluminis</name>
    <dbReference type="NCBI Taxonomy" id="191047"/>
    <lineage>
        <taxon>Eukaryota</taxon>
        <taxon>Fungi</taxon>
        <taxon>Dikarya</taxon>
        <taxon>Ascomycota</taxon>
        <taxon>Pezizomycotina</taxon>
        <taxon>Eurotiomycetes</taxon>
        <taxon>Chaetothyriomycetidae</taxon>
        <taxon>Chaetothyriales</taxon>
        <taxon>Trichomeriaceae</taxon>
        <taxon>Knufia</taxon>
    </lineage>
</organism>
<evidence type="ECO:0000256" key="5">
    <source>
        <dbReference type="PIRSR" id="PIRSR602401-1"/>
    </source>
</evidence>
<dbReference type="Proteomes" id="UP001316803">
    <property type="component" value="Unassembled WGS sequence"/>
</dbReference>
<gene>
    <name evidence="7" type="ORF">OHC33_000906</name>
</gene>
<evidence type="ECO:0000313" key="7">
    <source>
        <dbReference type="EMBL" id="KAK5957717.1"/>
    </source>
</evidence>
<dbReference type="GO" id="GO:0020037">
    <property type="term" value="F:heme binding"/>
    <property type="evidence" value="ECO:0007669"/>
    <property type="project" value="InterPro"/>
</dbReference>
<keyword evidence="5" id="KW-0349">Heme</keyword>
<proteinExistence type="inferred from homology"/>
<evidence type="ECO:0000256" key="3">
    <source>
        <dbReference type="ARBA" id="ARBA00023002"/>
    </source>
</evidence>
<protein>
    <recommendedName>
        <fullName evidence="9">Cytochrome P450</fullName>
    </recommendedName>
</protein>
<dbReference type="PANTHER" id="PTHR46300">
    <property type="entry name" value="P450, PUTATIVE (EUROFUNG)-RELATED-RELATED"/>
    <property type="match status" value="1"/>
</dbReference>
<evidence type="ECO:0000256" key="1">
    <source>
        <dbReference type="ARBA" id="ARBA00010617"/>
    </source>
</evidence>
<dbReference type="GO" id="GO:0004497">
    <property type="term" value="F:monooxygenase activity"/>
    <property type="evidence" value="ECO:0007669"/>
    <property type="project" value="InterPro"/>
</dbReference>
<dbReference type="PANTHER" id="PTHR46300:SF9">
    <property type="entry name" value="P450, PUTATIVE-RELATED"/>
    <property type="match status" value="1"/>
</dbReference>
<accession>A0AAN8ESF5</accession>
<keyword evidence="8" id="KW-1185">Reference proteome</keyword>
<dbReference type="EMBL" id="JAKLMC020000002">
    <property type="protein sequence ID" value="KAK5957717.1"/>
    <property type="molecule type" value="Genomic_DNA"/>
</dbReference>
<evidence type="ECO:0000256" key="6">
    <source>
        <dbReference type="SAM" id="Phobius"/>
    </source>
</evidence>
<dbReference type="GO" id="GO:0016705">
    <property type="term" value="F:oxidoreductase activity, acting on paired donors, with incorporation or reduction of molecular oxygen"/>
    <property type="evidence" value="ECO:0007669"/>
    <property type="project" value="InterPro"/>
</dbReference>
<evidence type="ECO:0000256" key="2">
    <source>
        <dbReference type="ARBA" id="ARBA00022723"/>
    </source>
</evidence>
<evidence type="ECO:0008006" key="9">
    <source>
        <dbReference type="Google" id="ProtNLM"/>
    </source>
</evidence>
<dbReference type="AlphaFoldDB" id="A0AAN8ESF5"/>
<evidence type="ECO:0000256" key="4">
    <source>
        <dbReference type="ARBA" id="ARBA00023004"/>
    </source>
</evidence>
<keyword evidence="6" id="KW-0812">Transmembrane</keyword>
<keyword evidence="3" id="KW-0560">Oxidoreductase</keyword>
<dbReference type="SUPFAM" id="SSF48264">
    <property type="entry name" value="Cytochrome P450"/>
    <property type="match status" value="1"/>
</dbReference>
<comment type="similarity">
    <text evidence="1">Belongs to the cytochrome P450 family.</text>
</comment>
<keyword evidence="6" id="KW-1133">Transmembrane helix</keyword>
<reference evidence="7 8" key="1">
    <citation type="submission" date="2022-12" db="EMBL/GenBank/DDBJ databases">
        <title>Genomic features and morphological characterization of a novel Knufia sp. strain isolated from spacecraft assembly facility.</title>
        <authorList>
            <person name="Teixeira M."/>
            <person name="Chander A.M."/>
            <person name="Stajich J.E."/>
            <person name="Venkateswaran K."/>
        </authorList>
    </citation>
    <scope>NUCLEOTIDE SEQUENCE [LARGE SCALE GENOMIC DNA]</scope>
    <source>
        <strain evidence="7 8">FJI-L2-BK-P2</strain>
    </source>
</reference>